<keyword evidence="1" id="KW-1133">Transmembrane helix</keyword>
<comment type="caution">
    <text evidence="2">The sequence shown here is derived from an EMBL/GenBank/DDBJ whole genome shotgun (WGS) entry which is preliminary data.</text>
</comment>
<dbReference type="PANTHER" id="PTHR37953">
    <property type="entry name" value="UPF0127 PROTEIN MJ1496"/>
    <property type="match status" value="1"/>
</dbReference>
<evidence type="ECO:0000313" key="3">
    <source>
        <dbReference type="Proteomes" id="UP000813215"/>
    </source>
</evidence>
<reference evidence="2" key="1">
    <citation type="submission" date="2021-05" db="EMBL/GenBank/DDBJ databases">
        <authorList>
            <person name="Pietrasiak N."/>
            <person name="Ward R."/>
            <person name="Stajich J.E."/>
            <person name="Kurbessoian T."/>
        </authorList>
    </citation>
    <scope>NUCLEOTIDE SEQUENCE</scope>
    <source>
        <strain evidence="2">HA4357-MV3</strain>
    </source>
</reference>
<dbReference type="EMBL" id="JAHHHW010000155">
    <property type="protein sequence ID" value="MBW4435194.1"/>
    <property type="molecule type" value="Genomic_DNA"/>
</dbReference>
<dbReference type="PANTHER" id="PTHR37953:SF1">
    <property type="entry name" value="UPF0127 PROTEIN MJ1496"/>
    <property type="match status" value="1"/>
</dbReference>
<sequence length="177" mass="19065">MKTTQATTTTTQTQKLDSMQLLLSILKIVGPVSGISLAVGSIALSIIATRPQQLPVSAIALVKDKKIELEVAKSPKELIHGLKFRSSLPQNRGMLFEIGKTQKVQFWMKNVKIPLDIIFLQDGVVKTVVAGASPCPKEPCPLYYSIQPVNRVLELPAGSAAKLGIKTGTIVGITKHP</sequence>
<keyword evidence="1" id="KW-0812">Transmembrane</keyword>
<evidence type="ECO:0000256" key="1">
    <source>
        <dbReference type="SAM" id="Phobius"/>
    </source>
</evidence>
<dbReference type="InterPro" id="IPR038695">
    <property type="entry name" value="Saro_0823-like_sf"/>
</dbReference>
<gene>
    <name evidence="2" type="ORF">KME28_26650</name>
</gene>
<name>A0A9E3LWF8_9NOST</name>
<dbReference type="AlphaFoldDB" id="A0A9E3LWF8"/>
<dbReference type="Gene3D" id="2.60.120.1140">
    <property type="entry name" value="Protein of unknown function DUF192"/>
    <property type="match status" value="1"/>
</dbReference>
<evidence type="ECO:0000313" key="2">
    <source>
        <dbReference type="EMBL" id="MBW4435194.1"/>
    </source>
</evidence>
<dbReference type="Pfam" id="PF02643">
    <property type="entry name" value="DUF192"/>
    <property type="match status" value="1"/>
</dbReference>
<keyword evidence="1" id="KW-0472">Membrane</keyword>
<proteinExistence type="predicted"/>
<protein>
    <submittedName>
        <fullName evidence="2">DUF192 domain-containing protein</fullName>
    </submittedName>
</protein>
<reference evidence="2" key="2">
    <citation type="journal article" date="2022" name="Microbiol. Resour. Announc.">
        <title>Metagenome Sequencing to Explore Phylogenomics of Terrestrial Cyanobacteria.</title>
        <authorList>
            <person name="Ward R.D."/>
            <person name="Stajich J.E."/>
            <person name="Johansen J.R."/>
            <person name="Huntemann M."/>
            <person name="Clum A."/>
            <person name="Foster B."/>
            <person name="Foster B."/>
            <person name="Roux S."/>
            <person name="Palaniappan K."/>
            <person name="Varghese N."/>
            <person name="Mukherjee S."/>
            <person name="Reddy T.B.K."/>
            <person name="Daum C."/>
            <person name="Copeland A."/>
            <person name="Chen I.A."/>
            <person name="Ivanova N.N."/>
            <person name="Kyrpides N.C."/>
            <person name="Shapiro N."/>
            <person name="Eloe-Fadrosh E.A."/>
            <person name="Pietrasiak N."/>
        </authorList>
    </citation>
    <scope>NUCLEOTIDE SEQUENCE</scope>
    <source>
        <strain evidence="2">HA4357-MV3</strain>
    </source>
</reference>
<dbReference type="Proteomes" id="UP000813215">
    <property type="component" value="Unassembled WGS sequence"/>
</dbReference>
<accession>A0A9E3LWF8</accession>
<dbReference type="InterPro" id="IPR003795">
    <property type="entry name" value="DUF192"/>
</dbReference>
<feature type="transmembrane region" description="Helical" evidence="1">
    <location>
        <begin position="21"/>
        <end position="47"/>
    </location>
</feature>
<organism evidence="2 3">
    <name type="scientific">Pelatocladus maniniholoensis HA4357-MV3</name>
    <dbReference type="NCBI Taxonomy" id="1117104"/>
    <lineage>
        <taxon>Bacteria</taxon>
        <taxon>Bacillati</taxon>
        <taxon>Cyanobacteriota</taxon>
        <taxon>Cyanophyceae</taxon>
        <taxon>Nostocales</taxon>
        <taxon>Nostocaceae</taxon>
        <taxon>Pelatocladus</taxon>
    </lineage>
</organism>